<dbReference type="PROSITE" id="PS51318">
    <property type="entry name" value="TAT"/>
    <property type="match status" value="1"/>
</dbReference>
<evidence type="ECO:0000259" key="6">
    <source>
        <dbReference type="Pfam" id="PF00496"/>
    </source>
</evidence>
<comment type="caution">
    <text evidence="7">The sequence shown here is derived from an EMBL/GenBank/DDBJ whole genome shotgun (WGS) entry which is preliminary data.</text>
</comment>
<keyword evidence="3" id="KW-0813">Transport</keyword>
<dbReference type="Pfam" id="PF00496">
    <property type="entry name" value="SBP_bac_5"/>
    <property type="match status" value="1"/>
</dbReference>
<reference evidence="7" key="1">
    <citation type="submission" date="2020-03" db="EMBL/GenBank/DDBJ databases">
        <title>Genome of Pelagibius litoralis DSM 21314T.</title>
        <authorList>
            <person name="Wang G."/>
        </authorList>
    </citation>
    <scope>NUCLEOTIDE SEQUENCE</scope>
    <source>
        <strain evidence="7">DSM 21314</strain>
    </source>
</reference>
<organism evidence="7 8">
    <name type="scientific">Pelagibius litoralis</name>
    <dbReference type="NCBI Taxonomy" id="374515"/>
    <lineage>
        <taxon>Bacteria</taxon>
        <taxon>Pseudomonadati</taxon>
        <taxon>Pseudomonadota</taxon>
        <taxon>Alphaproteobacteria</taxon>
        <taxon>Rhodospirillales</taxon>
        <taxon>Rhodovibrionaceae</taxon>
        <taxon>Pelagibius</taxon>
    </lineage>
</organism>
<evidence type="ECO:0000256" key="2">
    <source>
        <dbReference type="ARBA" id="ARBA00005695"/>
    </source>
</evidence>
<dbReference type="RefSeq" id="WP_167226473.1">
    <property type="nucleotide sequence ID" value="NZ_JAAQPH010000012.1"/>
</dbReference>
<dbReference type="PIRSF" id="PIRSF002741">
    <property type="entry name" value="MppA"/>
    <property type="match status" value="1"/>
</dbReference>
<dbReference type="GO" id="GO:0015833">
    <property type="term" value="P:peptide transport"/>
    <property type="evidence" value="ECO:0007669"/>
    <property type="project" value="TreeGrafter"/>
</dbReference>
<dbReference type="Gene3D" id="3.10.105.10">
    <property type="entry name" value="Dipeptide-binding Protein, Domain 3"/>
    <property type="match status" value="1"/>
</dbReference>
<keyword evidence="4 5" id="KW-0732">Signal</keyword>
<evidence type="ECO:0000256" key="1">
    <source>
        <dbReference type="ARBA" id="ARBA00004418"/>
    </source>
</evidence>
<dbReference type="InterPro" id="IPR030678">
    <property type="entry name" value="Peptide/Ni-bd"/>
</dbReference>
<dbReference type="PANTHER" id="PTHR30290">
    <property type="entry name" value="PERIPLASMIC BINDING COMPONENT OF ABC TRANSPORTER"/>
    <property type="match status" value="1"/>
</dbReference>
<dbReference type="GO" id="GO:0030288">
    <property type="term" value="C:outer membrane-bounded periplasmic space"/>
    <property type="evidence" value="ECO:0007669"/>
    <property type="project" value="UniProtKB-ARBA"/>
</dbReference>
<feature type="signal peptide" evidence="5">
    <location>
        <begin position="1"/>
        <end position="23"/>
    </location>
</feature>
<dbReference type="GO" id="GO:1904680">
    <property type="term" value="F:peptide transmembrane transporter activity"/>
    <property type="evidence" value="ECO:0007669"/>
    <property type="project" value="TreeGrafter"/>
</dbReference>
<comment type="similarity">
    <text evidence="2">Belongs to the bacterial solute-binding protein 5 family.</text>
</comment>
<dbReference type="Gene3D" id="3.40.190.10">
    <property type="entry name" value="Periplasmic binding protein-like II"/>
    <property type="match status" value="1"/>
</dbReference>
<dbReference type="PANTHER" id="PTHR30290:SF9">
    <property type="entry name" value="OLIGOPEPTIDE-BINDING PROTEIN APPA"/>
    <property type="match status" value="1"/>
</dbReference>
<dbReference type="InterPro" id="IPR000914">
    <property type="entry name" value="SBP_5_dom"/>
</dbReference>
<dbReference type="SUPFAM" id="SSF53850">
    <property type="entry name" value="Periplasmic binding protein-like II"/>
    <property type="match status" value="1"/>
</dbReference>
<evidence type="ECO:0000256" key="4">
    <source>
        <dbReference type="ARBA" id="ARBA00022729"/>
    </source>
</evidence>
<proteinExistence type="inferred from homology"/>
<evidence type="ECO:0000256" key="5">
    <source>
        <dbReference type="SAM" id="SignalP"/>
    </source>
</evidence>
<dbReference type="EMBL" id="JAAQPH010000012">
    <property type="protein sequence ID" value="NIA70156.1"/>
    <property type="molecule type" value="Genomic_DNA"/>
</dbReference>
<keyword evidence="8" id="KW-1185">Reference proteome</keyword>
<dbReference type="Gene3D" id="3.90.76.10">
    <property type="entry name" value="Dipeptide-binding Protein, Domain 1"/>
    <property type="match status" value="1"/>
</dbReference>
<sequence>MKLRRGVSLRRGLLAAVAAAALAAGGAAADAKTFKWAFQGDVQTMDPHGLFETFTLGFQSNFYEGLVTRTPDLELIPALATSWENIKPDTWRFTLRKGVKFHNGNDFNADDVIFSVERINTEGSDLKVTAALIKEAVKVDDYTVDIVTPAPDPILPLQLEIFYIMDKEWAAEHNTTAATNVKGDDQGNHANINVNGTGPFMVTERQPDVKTMLVPNPNWWGQNQSNVTEAIFTPISQDATRVAALISGDVHMAYPIPVQDWRRLDDATGVSPLTGPESRTIFLGFDQDRDELLASSVKGKNPFKDKRVRQAFYQAIDVEAIKQKVMRNSATPSNLMVAPQINGFNAAMNERLPFDVETAKALMAEAGYGDGFEVTMDCPNDRYVNDERICQAVASMLAKIGVKIDLLAQTKSKYFGKVLAQNDYDTSFYLLGWAPNSFDSHNPISSLMSCRVDGKGSFNLGGYCNERVTELADLIQVETDQEKRQALIDEAFKIHSDDVGHIPLHQQPLSWGVSDDATVAQRPDNVFRLQYVTVK</sequence>
<feature type="domain" description="Solute-binding protein family 5" evidence="6">
    <location>
        <begin position="74"/>
        <end position="451"/>
    </location>
</feature>
<dbReference type="CDD" id="cd08498">
    <property type="entry name" value="PBP2_NikA_DppA_OppA_like_2"/>
    <property type="match status" value="1"/>
</dbReference>
<evidence type="ECO:0000256" key="3">
    <source>
        <dbReference type="ARBA" id="ARBA00022448"/>
    </source>
</evidence>
<evidence type="ECO:0000313" key="8">
    <source>
        <dbReference type="Proteomes" id="UP000761264"/>
    </source>
</evidence>
<dbReference type="Proteomes" id="UP000761264">
    <property type="component" value="Unassembled WGS sequence"/>
</dbReference>
<dbReference type="AlphaFoldDB" id="A0A967KG90"/>
<evidence type="ECO:0000313" key="7">
    <source>
        <dbReference type="EMBL" id="NIA70156.1"/>
    </source>
</evidence>
<comment type="subcellular location">
    <subcellularLocation>
        <location evidence="1">Periplasm</location>
    </subcellularLocation>
</comment>
<name>A0A967KG90_9PROT</name>
<accession>A0A967KG90</accession>
<dbReference type="GO" id="GO:0043190">
    <property type="term" value="C:ATP-binding cassette (ABC) transporter complex"/>
    <property type="evidence" value="ECO:0007669"/>
    <property type="project" value="InterPro"/>
</dbReference>
<feature type="chain" id="PRO_5036741401" evidence="5">
    <location>
        <begin position="24"/>
        <end position="535"/>
    </location>
</feature>
<protein>
    <submittedName>
        <fullName evidence="7">ABC transporter substrate-binding protein</fullName>
    </submittedName>
</protein>
<dbReference type="InterPro" id="IPR039424">
    <property type="entry name" value="SBP_5"/>
</dbReference>
<gene>
    <name evidence="7" type="ORF">HBA54_16235</name>
</gene>
<dbReference type="InterPro" id="IPR006311">
    <property type="entry name" value="TAT_signal"/>
</dbReference>